<dbReference type="AlphaFoldDB" id="A0AAV5A6D0"/>
<reference evidence="2" key="1">
    <citation type="submission" date="2021-10" db="EMBL/GenBank/DDBJ databases">
        <title>De novo Genome Assembly of Clathrus columnatus (Basidiomycota, Fungi) Using Illumina and Nanopore Sequence Data.</title>
        <authorList>
            <person name="Ogiso-Tanaka E."/>
            <person name="Itagaki H."/>
            <person name="Hosoya T."/>
            <person name="Hosaka K."/>
        </authorList>
    </citation>
    <scope>NUCLEOTIDE SEQUENCE</scope>
    <source>
        <strain evidence="2">MO-923</strain>
    </source>
</reference>
<dbReference type="EMBL" id="BPWL01000004">
    <property type="protein sequence ID" value="GJJ09217.1"/>
    <property type="molecule type" value="Genomic_DNA"/>
</dbReference>
<evidence type="ECO:0000313" key="3">
    <source>
        <dbReference type="Proteomes" id="UP001050691"/>
    </source>
</evidence>
<evidence type="ECO:0000256" key="1">
    <source>
        <dbReference type="SAM" id="MobiDB-lite"/>
    </source>
</evidence>
<keyword evidence="3" id="KW-1185">Reference proteome</keyword>
<feature type="compositionally biased region" description="Polar residues" evidence="1">
    <location>
        <begin position="39"/>
        <end position="50"/>
    </location>
</feature>
<name>A0AAV5A6D0_9AGAM</name>
<accession>A0AAV5A6D0</accession>
<comment type="caution">
    <text evidence="2">The sequence shown here is derived from an EMBL/GenBank/DDBJ whole genome shotgun (WGS) entry which is preliminary data.</text>
</comment>
<proteinExistence type="predicted"/>
<protein>
    <submittedName>
        <fullName evidence="2">Uncharacterized protein</fullName>
    </submittedName>
</protein>
<sequence>MRRLGLDMQQGDSKTQKKRPRAKTGGPIPSFIKSRPSAAVTTTPLTQDDSPPTHLSVDELLSSLTPPAVLSMNHARALHMALRIDTPPLDSLIPVVSRLCAPGTPFPFVICGLEIIAVCSTSDLRPLTDIERASLFAVVRSSDLSWALSKPRYNCLTALTKGGTCLAGFEEQFQRYSEECIGFIMELLLSDDEPERRQKEQYVESHSELLRNAFVKNPSSYTDKHLRNTLQFYDRFVQRSLDAILFPSSDSVSIPSSPSVLHRRSGSSPQASLPFFGSRPHTEPLTLLEKTMLPCQMQLAFLDIYRSRLTSDEILHVIHNLLRMIGAHITPLPHISATPLPPRHVVRLIEEAALNHLFVLLQGPFSVTVAANVKTYLSSDNKQVSLGAFRTIRAVLRDAAISRMALLSLRRSKFDVDITAPTGQMVLTESYTRVLERAHKEIVEVPAFALDRLCKPTAKAIRQWSSRADAEMILEEAVGITIDIVDEACDRVEGTDSEANTSMIGPEEGRFIGSVLSEAVKYVQRAR</sequence>
<organism evidence="2 3">
    <name type="scientific">Clathrus columnatus</name>
    <dbReference type="NCBI Taxonomy" id="1419009"/>
    <lineage>
        <taxon>Eukaryota</taxon>
        <taxon>Fungi</taxon>
        <taxon>Dikarya</taxon>
        <taxon>Basidiomycota</taxon>
        <taxon>Agaricomycotina</taxon>
        <taxon>Agaricomycetes</taxon>
        <taxon>Phallomycetidae</taxon>
        <taxon>Phallales</taxon>
        <taxon>Clathraceae</taxon>
        <taxon>Clathrus</taxon>
    </lineage>
</organism>
<dbReference type="Proteomes" id="UP001050691">
    <property type="component" value="Unassembled WGS sequence"/>
</dbReference>
<feature type="region of interest" description="Disordered" evidence="1">
    <location>
        <begin position="1"/>
        <end position="53"/>
    </location>
</feature>
<evidence type="ECO:0000313" key="2">
    <source>
        <dbReference type="EMBL" id="GJJ09217.1"/>
    </source>
</evidence>
<gene>
    <name evidence="2" type="ORF">Clacol_003439</name>
</gene>